<dbReference type="PANTHER" id="PTHR11808">
    <property type="entry name" value="TRANS-SULFURATION ENZYME FAMILY MEMBER"/>
    <property type="match status" value="1"/>
</dbReference>
<accession>T1BWK2</accession>
<dbReference type="GO" id="GO:0016846">
    <property type="term" value="F:carbon-sulfur lyase activity"/>
    <property type="evidence" value="ECO:0007669"/>
    <property type="project" value="TreeGrafter"/>
</dbReference>
<evidence type="ECO:0000313" key="3">
    <source>
        <dbReference type="EMBL" id="EQD58245.1"/>
    </source>
</evidence>
<dbReference type="GO" id="GO:0019346">
    <property type="term" value="P:transsulfuration"/>
    <property type="evidence" value="ECO:0007669"/>
    <property type="project" value="InterPro"/>
</dbReference>
<protein>
    <submittedName>
        <fullName evidence="3">Cystathionine gamma-synthase</fullName>
    </submittedName>
</protein>
<proteinExistence type="predicted"/>
<dbReference type="AlphaFoldDB" id="T1BWK2"/>
<dbReference type="InterPro" id="IPR015421">
    <property type="entry name" value="PyrdxlP-dep_Trfase_major"/>
</dbReference>
<name>T1BWK2_9ZZZZ</name>
<sequence length="404" mass="43265">MNMDLDWILNHHGEERQRYFGAVAPPVLQSSIFTFPDVAAMRATAAHEFDAPFYTRGSNPTVHMLRQKLAALEGAEECLVFASGAAAIAAAVITCVAAGDHVVCVQKPYSWTRALLADLLARFGIAHSFVDARELGQIEAALTPRTRLIVLESPNSLTFEVQDLAAVAVLARARGILTLCDNSHASPLNQSPLALGIDLVAHSATKYLNGHSDVVAGALCGSRALIERVFHGPFMTLGAIPGPHDAALILRGLRTLKLRMQRVAETTPRIAAHLAAHPRVARVWFAHAPDHPQRALVERQMRASSGLISFALKDADGAVIERFCNALQRFLLAVSWGGYESLVCPLVAFLPAGAPLIQQPGRAPPQLIRLSIGLEDAEVLIADLEQALDRACGDRAAARAGAAP</sequence>
<dbReference type="InterPro" id="IPR000277">
    <property type="entry name" value="Cys/Met-Metab_PyrdxlP-dep_enz"/>
</dbReference>
<keyword evidence="2" id="KW-0663">Pyridoxal phosphate</keyword>
<dbReference type="Gene3D" id="3.40.640.10">
    <property type="entry name" value="Type I PLP-dependent aspartate aminotransferase-like (Major domain)"/>
    <property type="match status" value="1"/>
</dbReference>
<dbReference type="PANTHER" id="PTHR11808:SF80">
    <property type="entry name" value="CYSTATHIONINE GAMMA-LYASE"/>
    <property type="match status" value="1"/>
</dbReference>
<dbReference type="GO" id="GO:0005737">
    <property type="term" value="C:cytoplasm"/>
    <property type="evidence" value="ECO:0007669"/>
    <property type="project" value="TreeGrafter"/>
</dbReference>
<dbReference type="PROSITE" id="PS00868">
    <property type="entry name" value="CYS_MET_METAB_PP"/>
    <property type="match status" value="1"/>
</dbReference>
<evidence type="ECO:0000256" key="2">
    <source>
        <dbReference type="ARBA" id="ARBA00022898"/>
    </source>
</evidence>
<reference evidence="3" key="2">
    <citation type="journal article" date="2014" name="ISME J.">
        <title>Microbial stratification in low pH oxic and suboxic macroscopic growths along an acid mine drainage.</title>
        <authorList>
            <person name="Mendez-Garcia C."/>
            <person name="Mesa V."/>
            <person name="Sprenger R.R."/>
            <person name="Richter M."/>
            <person name="Diez M.S."/>
            <person name="Solano J."/>
            <person name="Bargiela R."/>
            <person name="Golyshina O.V."/>
            <person name="Manteca A."/>
            <person name="Ramos J.L."/>
            <person name="Gallego J.R."/>
            <person name="Llorente I."/>
            <person name="Martins Dos Santos V.A."/>
            <person name="Jensen O.N."/>
            <person name="Pelaez A.I."/>
            <person name="Sanchez J."/>
            <person name="Ferrer M."/>
        </authorList>
    </citation>
    <scope>NUCLEOTIDE SEQUENCE</scope>
</reference>
<dbReference type="InterPro" id="IPR015422">
    <property type="entry name" value="PyrdxlP-dep_Trfase_small"/>
</dbReference>
<reference evidence="3" key="1">
    <citation type="submission" date="2013-08" db="EMBL/GenBank/DDBJ databases">
        <authorList>
            <person name="Mendez C."/>
            <person name="Richter M."/>
            <person name="Ferrer M."/>
            <person name="Sanchez J."/>
        </authorList>
    </citation>
    <scope>NUCLEOTIDE SEQUENCE</scope>
</reference>
<dbReference type="FunFam" id="3.40.640.10:FF:000046">
    <property type="entry name" value="Cystathionine gamma-lyase"/>
    <property type="match status" value="1"/>
</dbReference>
<dbReference type="SUPFAM" id="SSF53383">
    <property type="entry name" value="PLP-dependent transferases"/>
    <property type="match status" value="1"/>
</dbReference>
<dbReference type="EMBL" id="AUZX01007755">
    <property type="protein sequence ID" value="EQD58245.1"/>
    <property type="molecule type" value="Genomic_DNA"/>
</dbReference>
<evidence type="ECO:0000256" key="1">
    <source>
        <dbReference type="ARBA" id="ARBA00001933"/>
    </source>
</evidence>
<dbReference type="Gene3D" id="3.90.1150.10">
    <property type="entry name" value="Aspartate Aminotransferase, domain 1"/>
    <property type="match status" value="1"/>
</dbReference>
<dbReference type="Pfam" id="PF01053">
    <property type="entry name" value="Cys_Met_Meta_PP"/>
    <property type="match status" value="1"/>
</dbReference>
<comment type="caution">
    <text evidence="3">The sequence shown here is derived from an EMBL/GenBank/DDBJ whole genome shotgun (WGS) entry which is preliminary data.</text>
</comment>
<dbReference type="PIRSF" id="PIRSF001434">
    <property type="entry name" value="CGS"/>
    <property type="match status" value="1"/>
</dbReference>
<gene>
    <name evidence="3" type="ORF">B1A_10884</name>
</gene>
<comment type="cofactor">
    <cofactor evidence="1">
        <name>pyridoxal 5'-phosphate</name>
        <dbReference type="ChEBI" id="CHEBI:597326"/>
    </cofactor>
</comment>
<dbReference type="InterPro" id="IPR054542">
    <property type="entry name" value="Cys_met_metab_PP"/>
</dbReference>
<organism evidence="3">
    <name type="scientific">mine drainage metagenome</name>
    <dbReference type="NCBI Taxonomy" id="410659"/>
    <lineage>
        <taxon>unclassified sequences</taxon>
        <taxon>metagenomes</taxon>
        <taxon>ecological metagenomes</taxon>
    </lineage>
</organism>
<dbReference type="InterPro" id="IPR015424">
    <property type="entry name" value="PyrdxlP-dep_Trfase"/>
</dbReference>
<dbReference type="GO" id="GO:0030170">
    <property type="term" value="F:pyridoxal phosphate binding"/>
    <property type="evidence" value="ECO:0007669"/>
    <property type="project" value="InterPro"/>
</dbReference>